<organism evidence="2 5">
    <name type="scientific">Pseudomonas amygdali pv. mori</name>
    <dbReference type="NCBI Taxonomy" id="34065"/>
    <lineage>
        <taxon>Bacteria</taxon>
        <taxon>Pseudomonadati</taxon>
        <taxon>Pseudomonadota</taxon>
        <taxon>Gammaproteobacteria</taxon>
        <taxon>Pseudomonadales</taxon>
        <taxon>Pseudomonadaceae</taxon>
        <taxon>Pseudomonas</taxon>
        <taxon>Pseudomonas amygdali</taxon>
    </lineage>
</organism>
<proteinExistence type="predicted"/>
<dbReference type="EMBL" id="RBTD01000248">
    <property type="protein sequence ID" value="RMT19504.1"/>
    <property type="molecule type" value="Genomic_DNA"/>
</dbReference>
<feature type="chain" id="PRO_5036084943" evidence="1">
    <location>
        <begin position="29"/>
        <end position="98"/>
    </location>
</feature>
<evidence type="ECO:0000313" key="4">
    <source>
        <dbReference type="Proteomes" id="UP000276194"/>
    </source>
</evidence>
<evidence type="ECO:0000313" key="2">
    <source>
        <dbReference type="EMBL" id="RMQ35295.1"/>
    </source>
</evidence>
<evidence type="ECO:0000313" key="3">
    <source>
        <dbReference type="EMBL" id="RMT19504.1"/>
    </source>
</evidence>
<reference evidence="4 5" key="1">
    <citation type="submission" date="2018-08" db="EMBL/GenBank/DDBJ databases">
        <title>Recombination of ecologically and evolutionarily significant loci maintains genetic cohesion in the Pseudomonas syringae species complex.</title>
        <authorList>
            <person name="Dillon M."/>
            <person name="Thakur S."/>
            <person name="Almeida R.N.D."/>
            <person name="Weir B.S."/>
            <person name="Guttman D.S."/>
        </authorList>
    </citation>
    <scope>NUCLEOTIDE SEQUENCE [LARGE SCALE GENOMIC DNA]</scope>
    <source>
        <strain evidence="2 5">ICMP 535</strain>
        <strain evidence="3 4">ICMP 6941</strain>
    </source>
</reference>
<gene>
    <name evidence="3" type="ORF">ALP52_05904</name>
    <name evidence="2" type="ORF">ALQ05_04506</name>
</gene>
<evidence type="ECO:0000313" key="5">
    <source>
        <dbReference type="Proteomes" id="UP000279553"/>
    </source>
</evidence>
<sequence length="98" mass="10545">MNIYGKKCAGFCLLSIFVVMASASGAYANTGSEEPAGAPNNKTNETVLAEAVQEVSEPRFTVMLDKLHSVADALTVKHPVHYYGFVSHRGQDESPRVS</sequence>
<accession>A0A3M4UU96</accession>
<protein>
    <submittedName>
        <fullName evidence="2">Uncharacterized protein</fullName>
    </submittedName>
</protein>
<name>A0A3M4UU96_PSEA0</name>
<keyword evidence="1" id="KW-0732">Signal</keyword>
<evidence type="ECO:0000256" key="1">
    <source>
        <dbReference type="SAM" id="SignalP"/>
    </source>
</evidence>
<feature type="non-terminal residue" evidence="2">
    <location>
        <position position="98"/>
    </location>
</feature>
<dbReference type="AlphaFoldDB" id="A0A3M4UU96"/>
<dbReference type="EMBL" id="RBRD01000184">
    <property type="protein sequence ID" value="RMQ35295.1"/>
    <property type="molecule type" value="Genomic_DNA"/>
</dbReference>
<dbReference type="Proteomes" id="UP000276194">
    <property type="component" value="Unassembled WGS sequence"/>
</dbReference>
<comment type="caution">
    <text evidence="2">The sequence shown here is derived from an EMBL/GenBank/DDBJ whole genome shotgun (WGS) entry which is preliminary data.</text>
</comment>
<dbReference type="Proteomes" id="UP000279553">
    <property type="component" value="Unassembled WGS sequence"/>
</dbReference>
<feature type="signal peptide" evidence="1">
    <location>
        <begin position="1"/>
        <end position="28"/>
    </location>
</feature>